<keyword evidence="4 6" id="KW-0472">Membrane</keyword>
<dbReference type="GO" id="GO:0016020">
    <property type="term" value="C:membrane"/>
    <property type="evidence" value="ECO:0007669"/>
    <property type="project" value="UniProtKB-SubCell"/>
</dbReference>
<evidence type="ECO:0000256" key="4">
    <source>
        <dbReference type="ARBA" id="ARBA00023136"/>
    </source>
</evidence>
<sequence>MSPLLLRRAPGLRGVLVEVGVVGAALLVNLLARRLTLDDFDVAVAHAHSLLSLQESLHLDWEHAAQDSVEAVPWLATVASWFYVWGYLPVVALALVVLFVRRPRDYAFLRNALLAGGIVGLPAYVLWPLAPPRLTDLGYTDTISTSAVDAAARPVGIANEIAAMPSFHVGYLVVVCAVVWQLSRSLLLRTWCVLHPLVMCWVVLATANHWVLDLPAGVLLAVVGLGAARWVGSSAEDGEAERPCQQVARPPSVVDEGGHHG</sequence>
<evidence type="ECO:0000256" key="1">
    <source>
        <dbReference type="ARBA" id="ARBA00004141"/>
    </source>
</evidence>
<keyword evidence="3 6" id="KW-1133">Transmembrane helix</keyword>
<reference evidence="8 9" key="1">
    <citation type="submission" date="2019-01" db="EMBL/GenBank/DDBJ databases">
        <title>Novel species of Nocardioides.</title>
        <authorList>
            <person name="Liu Q."/>
            <person name="Xin Y.-H."/>
        </authorList>
    </citation>
    <scope>NUCLEOTIDE SEQUENCE [LARGE SCALE GENOMIC DNA]</scope>
    <source>
        <strain evidence="8 9">CGMCC 4.6875</strain>
    </source>
</reference>
<evidence type="ECO:0000259" key="7">
    <source>
        <dbReference type="Pfam" id="PF14378"/>
    </source>
</evidence>
<feature type="transmembrane region" description="Helical" evidence="6">
    <location>
        <begin position="82"/>
        <end position="100"/>
    </location>
</feature>
<protein>
    <submittedName>
        <fullName evidence="8">Phosphatase PAP2 family protein</fullName>
    </submittedName>
</protein>
<dbReference type="Proteomes" id="UP000293291">
    <property type="component" value="Unassembled WGS sequence"/>
</dbReference>
<dbReference type="InterPro" id="IPR026841">
    <property type="entry name" value="Aur1/Ipt1"/>
</dbReference>
<gene>
    <name evidence="8" type="ORF">EUA07_11205</name>
</gene>
<feature type="transmembrane region" description="Helical" evidence="6">
    <location>
        <begin position="12"/>
        <end position="32"/>
    </location>
</feature>
<name>A0A4Q2SBB6_9ACTN</name>
<evidence type="ECO:0000256" key="3">
    <source>
        <dbReference type="ARBA" id="ARBA00022989"/>
    </source>
</evidence>
<dbReference type="PANTHER" id="PTHR31310:SF7">
    <property type="entry name" value="PA-PHOSPHATASE RELATED-FAMILY PROTEIN DDB_G0268928"/>
    <property type="match status" value="1"/>
</dbReference>
<accession>A0A4Q2SBB6</accession>
<comment type="subcellular location">
    <subcellularLocation>
        <location evidence="1">Membrane</location>
        <topology evidence="1">Multi-pass membrane protein</topology>
    </subcellularLocation>
</comment>
<dbReference type="InterPro" id="IPR052185">
    <property type="entry name" value="IPC_Synthase-Related"/>
</dbReference>
<dbReference type="PANTHER" id="PTHR31310">
    <property type="match status" value="1"/>
</dbReference>
<evidence type="ECO:0000313" key="9">
    <source>
        <dbReference type="Proteomes" id="UP000293291"/>
    </source>
</evidence>
<proteinExistence type="predicted"/>
<feature type="transmembrane region" description="Helical" evidence="6">
    <location>
        <begin position="161"/>
        <end position="179"/>
    </location>
</feature>
<feature type="domain" description="Inositolphosphotransferase Aur1/Ipt1" evidence="7">
    <location>
        <begin position="49"/>
        <end position="225"/>
    </location>
</feature>
<evidence type="ECO:0000313" key="8">
    <source>
        <dbReference type="EMBL" id="RYC01486.1"/>
    </source>
</evidence>
<feature type="transmembrane region" description="Helical" evidence="6">
    <location>
        <begin position="186"/>
        <end position="204"/>
    </location>
</feature>
<feature type="transmembrane region" description="Helical" evidence="6">
    <location>
        <begin position="112"/>
        <end position="130"/>
    </location>
</feature>
<dbReference type="RefSeq" id="WP_129455252.1">
    <property type="nucleotide sequence ID" value="NZ_JACXYX010000001.1"/>
</dbReference>
<keyword evidence="9" id="KW-1185">Reference proteome</keyword>
<evidence type="ECO:0000256" key="6">
    <source>
        <dbReference type="SAM" id="Phobius"/>
    </source>
</evidence>
<evidence type="ECO:0000256" key="2">
    <source>
        <dbReference type="ARBA" id="ARBA00022692"/>
    </source>
</evidence>
<keyword evidence="2 6" id="KW-0812">Transmembrane</keyword>
<comment type="caution">
    <text evidence="8">The sequence shown here is derived from an EMBL/GenBank/DDBJ whole genome shotgun (WGS) entry which is preliminary data.</text>
</comment>
<dbReference type="EMBL" id="SDWU01000011">
    <property type="protein sequence ID" value="RYC01486.1"/>
    <property type="molecule type" value="Genomic_DNA"/>
</dbReference>
<dbReference type="OrthoDB" id="5241565at2"/>
<dbReference type="Pfam" id="PF14378">
    <property type="entry name" value="PAP2_3"/>
    <property type="match status" value="1"/>
</dbReference>
<organism evidence="8 9">
    <name type="scientific">Nocardioides ganghwensis</name>
    <dbReference type="NCBI Taxonomy" id="252230"/>
    <lineage>
        <taxon>Bacteria</taxon>
        <taxon>Bacillati</taxon>
        <taxon>Actinomycetota</taxon>
        <taxon>Actinomycetes</taxon>
        <taxon>Propionibacteriales</taxon>
        <taxon>Nocardioidaceae</taxon>
        <taxon>Nocardioides</taxon>
    </lineage>
</organism>
<dbReference type="AlphaFoldDB" id="A0A4Q2SBB6"/>
<dbReference type="CDD" id="cd03386">
    <property type="entry name" value="PAP2_Aur1_like"/>
    <property type="match status" value="1"/>
</dbReference>
<feature type="region of interest" description="Disordered" evidence="5">
    <location>
        <begin position="237"/>
        <end position="261"/>
    </location>
</feature>
<evidence type="ECO:0000256" key="5">
    <source>
        <dbReference type="SAM" id="MobiDB-lite"/>
    </source>
</evidence>